<gene>
    <name evidence="2" type="ORF">C8D78_0112</name>
</gene>
<proteinExistence type="predicted"/>
<protein>
    <submittedName>
        <fullName evidence="2">Uncharacterized protein</fullName>
    </submittedName>
</protein>
<evidence type="ECO:0000313" key="2">
    <source>
        <dbReference type="EMBL" id="RKR29797.1"/>
    </source>
</evidence>
<keyword evidence="1" id="KW-0812">Transmembrane</keyword>
<sequence length="57" mass="5929">MLTGGAQPSSTSFSTIAIQGICGGLFAGFMRSSYGSLANFSLSPRLSMKVFFAATWA</sequence>
<evidence type="ECO:0000313" key="3">
    <source>
        <dbReference type="Proteomes" id="UP000276055"/>
    </source>
</evidence>
<dbReference type="Proteomes" id="UP000276055">
    <property type="component" value="Unassembled WGS sequence"/>
</dbReference>
<evidence type="ECO:0000256" key="1">
    <source>
        <dbReference type="SAM" id="Phobius"/>
    </source>
</evidence>
<name>A0A495FM56_9MICC</name>
<dbReference type="EMBL" id="RBIR01000001">
    <property type="protein sequence ID" value="RKR29797.1"/>
    <property type="molecule type" value="Genomic_DNA"/>
</dbReference>
<organism evidence="2 3">
    <name type="scientific">Arthrobacter oryzae</name>
    <dbReference type="NCBI Taxonomy" id="409290"/>
    <lineage>
        <taxon>Bacteria</taxon>
        <taxon>Bacillati</taxon>
        <taxon>Actinomycetota</taxon>
        <taxon>Actinomycetes</taxon>
        <taxon>Micrococcales</taxon>
        <taxon>Micrococcaceae</taxon>
        <taxon>Arthrobacter</taxon>
    </lineage>
</organism>
<feature type="transmembrane region" description="Helical" evidence="1">
    <location>
        <begin position="12"/>
        <end position="30"/>
    </location>
</feature>
<keyword evidence="1" id="KW-1133">Transmembrane helix</keyword>
<comment type="caution">
    <text evidence="2">The sequence shown here is derived from an EMBL/GenBank/DDBJ whole genome shotgun (WGS) entry which is preliminary data.</text>
</comment>
<reference evidence="2 3" key="1">
    <citation type="submission" date="2018-10" db="EMBL/GenBank/DDBJ databases">
        <title>Genomic Encyclopedia of Type Strains, Phase IV (KMG-IV): sequencing the most valuable type-strain genomes for metagenomic binning, comparative biology and taxonomic classification.</title>
        <authorList>
            <person name="Goeker M."/>
        </authorList>
    </citation>
    <scope>NUCLEOTIDE SEQUENCE [LARGE SCALE GENOMIC DNA]</scope>
    <source>
        <strain evidence="2 3">DSM 25586</strain>
    </source>
</reference>
<keyword evidence="1" id="KW-0472">Membrane</keyword>
<dbReference type="AlphaFoldDB" id="A0A495FM56"/>
<accession>A0A495FM56</accession>